<dbReference type="PANTHER" id="PTHR37314:SF4">
    <property type="entry name" value="UPF0700 TRANSMEMBRANE PROTEIN YOAK"/>
    <property type="match status" value="1"/>
</dbReference>
<keyword evidence="1" id="KW-1133">Transmembrane helix</keyword>
<protein>
    <submittedName>
        <fullName evidence="2">YoaK family protein</fullName>
    </submittedName>
</protein>
<evidence type="ECO:0000313" key="2">
    <source>
        <dbReference type="EMBL" id="GAA6145946.1"/>
    </source>
</evidence>
<dbReference type="Pfam" id="PF06912">
    <property type="entry name" value="DUF1275"/>
    <property type="match status" value="1"/>
</dbReference>
<name>A0ABQ0A0N6_9GAMM</name>
<feature type="transmembrane region" description="Helical" evidence="1">
    <location>
        <begin position="57"/>
        <end position="78"/>
    </location>
</feature>
<evidence type="ECO:0000313" key="3">
    <source>
        <dbReference type="Proteomes" id="UP001481413"/>
    </source>
</evidence>
<sequence>MLTRLPVWILVGSVMLALNAGFINSVALLSFASNAVSHVTGTATILADGVVTGQSALVLHTATIVLSFIGGAVLSGIIVGNEALALGRRYGLALAIEALLLIAAWKAFHMNHMAAEWLASAACGLQNAMVATYSGSVIRTTHLTGIVSDLGAALGNLLSGRGMLKAQFALQSAIFVAFIAGAILGSLLFRRFGYDAVLVNGVWVGFVALCYVFMLARRKRELSC</sequence>
<keyword evidence="1" id="KW-0472">Membrane</keyword>
<organism evidence="2 3">
    <name type="scientific">Thalassolituus maritimus</name>
    <dbReference type="NCBI Taxonomy" id="484498"/>
    <lineage>
        <taxon>Bacteria</taxon>
        <taxon>Pseudomonadati</taxon>
        <taxon>Pseudomonadota</taxon>
        <taxon>Gammaproteobacteria</taxon>
        <taxon>Oceanospirillales</taxon>
        <taxon>Oceanospirillaceae</taxon>
        <taxon>Thalassolituus</taxon>
    </lineage>
</organism>
<dbReference type="InterPro" id="IPR010699">
    <property type="entry name" value="DUF1275"/>
</dbReference>
<accession>A0ABQ0A0N6</accession>
<feature type="transmembrane region" description="Helical" evidence="1">
    <location>
        <begin position="90"/>
        <end position="108"/>
    </location>
</feature>
<reference evidence="2 3" key="1">
    <citation type="submission" date="2024-04" db="EMBL/GenBank/DDBJ databases">
        <title>Draft genome sequence of Thalassolituus maritimus NBRC 116585.</title>
        <authorList>
            <person name="Miyakawa T."/>
            <person name="Kusuya Y."/>
            <person name="Miura T."/>
        </authorList>
    </citation>
    <scope>NUCLEOTIDE SEQUENCE [LARGE SCALE GENOMIC DNA]</scope>
    <source>
        <strain evidence="2 3">5NW40-0001</strain>
    </source>
</reference>
<proteinExistence type="predicted"/>
<feature type="transmembrane region" description="Helical" evidence="1">
    <location>
        <begin position="7"/>
        <end position="32"/>
    </location>
</feature>
<comment type="caution">
    <text evidence="2">The sequence shown here is derived from an EMBL/GenBank/DDBJ whole genome shotgun (WGS) entry which is preliminary data.</text>
</comment>
<feature type="transmembrane region" description="Helical" evidence="1">
    <location>
        <begin position="196"/>
        <end position="216"/>
    </location>
</feature>
<dbReference type="Proteomes" id="UP001481413">
    <property type="component" value="Unassembled WGS sequence"/>
</dbReference>
<gene>
    <name evidence="2" type="ORF">NBRC116585_20640</name>
</gene>
<dbReference type="PANTHER" id="PTHR37314">
    <property type="entry name" value="SLR0142 PROTEIN"/>
    <property type="match status" value="1"/>
</dbReference>
<keyword evidence="1" id="KW-0812">Transmembrane</keyword>
<evidence type="ECO:0000256" key="1">
    <source>
        <dbReference type="SAM" id="Phobius"/>
    </source>
</evidence>
<dbReference type="RefSeq" id="WP_353295072.1">
    <property type="nucleotide sequence ID" value="NZ_BAABWH010000005.1"/>
</dbReference>
<dbReference type="EMBL" id="BAABWH010000005">
    <property type="protein sequence ID" value="GAA6145946.1"/>
    <property type="molecule type" value="Genomic_DNA"/>
</dbReference>
<keyword evidence="3" id="KW-1185">Reference proteome</keyword>
<feature type="transmembrane region" description="Helical" evidence="1">
    <location>
        <begin position="168"/>
        <end position="189"/>
    </location>
</feature>